<keyword evidence="2" id="KW-1185">Reference proteome</keyword>
<evidence type="ECO:0008006" key="3">
    <source>
        <dbReference type="Google" id="ProtNLM"/>
    </source>
</evidence>
<comment type="caution">
    <text evidence="1">The sequence shown here is derived from an EMBL/GenBank/DDBJ whole genome shotgun (WGS) entry which is preliminary data.</text>
</comment>
<dbReference type="STRING" id="405444.ABB26_16320"/>
<evidence type="ECO:0000313" key="2">
    <source>
        <dbReference type="Proteomes" id="UP000050864"/>
    </source>
</evidence>
<evidence type="ECO:0000313" key="1">
    <source>
        <dbReference type="EMBL" id="KRG62537.1"/>
    </source>
</evidence>
<accession>A0A0R0BYA6</accession>
<dbReference type="Proteomes" id="UP000050864">
    <property type="component" value="Unassembled WGS sequence"/>
</dbReference>
<protein>
    <recommendedName>
        <fullName evidence="3">DUF4426 domain-containing protein</fullName>
    </recommendedName>
</protein>
<dbReference type="AlphaFoldDB" id="A0A0R0BYA6"/>
<reference evidence="1 2" key="1">
    <citation type="submission" date="2015-05" db="EMBL/GenBank/DDBJ databases">
        <title>Genome sequencing and analysis of members of genus Stenotrophomonas.</title>
        <authorList>
            <person name="Patil P.P."/>
            <person name="Midha S."/>
            <person name="Patil P.B."/>
        </authorList>
    </citation>
    <scope>NUCLEOTIDE SEQUENCE [LARGE SCALE GENOMIC DNA]</scope>
    <source>
        <strain evidence="1 2">DSM 18929</strain>
    </source>
</reference>
<organism evidence="1 2">
    <name type="scientific">Stenotrophomonas humi</name>
    <dbReference type="NCBI Taxonomy" id="405444"/>
    <lineage>
        <taxon>Bacteria</taxon>
        <taxon>Pseudomonadati</taxon>
        <taxon>Pseudomonadota</taxon>
        <taxon>Gammaproteobacteria</taxon>
        <taxon>Lysobacterales</taxon>
        <taxon>Lysobacteraceae</taxon>
        <taxon>Stenotrophomonas</taxon>
    </lineage>
</organism>
<dbReference type="PATRIC" id="fig|405444.3.peg.2516"/>
<sequence>MLALTACGEDRSLSQKAGSAISGTATDFVAGLGEGVDKRMSLKLDVDPSVAGNGMTVTLGKSRGMGSKDASVYVVATKPYKGAFMARALDEAGTEIGRSRVDVDFAADGAQYVNFTFNEEMDSQLVRSYALSLR</sequence>
<gene>
    <name evidence="1" type="ORF">ABB26_16320</name>
</gene>
<dbReference type="EMBL" id="LDJI01000031">
    <property type="protein sequence ID" value="KRG62537.1"/>
    <property type="molecule type" value="Genomic_DNA"/>
</dbReference>
<proteinExistence type="predicted"/>
<name>A0A0R0BYA6_9GAMM</name>